<evidence type="ECO:0000313" key="2">
    <source>
        <dbReference type="EMBL" id="KOF94559.1"/>
    </source>
</evidence>
<dbReference type="EMBL" id="KQ416933">
    <property type="protein sequence ID" value="KOF94559.1"/>
    <property type="molecule type" value="Genomic_DNA"/>
</dbReference>
<name>A0A0L8HZE1_OCTBM</name>
<gene>
    <name evidence="2" type="ORF">OCBIM_22001441mg</name>
</gene>
<dbReference type="AlphaFoldDB" id="A0A0L8HZE1"/>
<evidence type="ECO:0008006" key="3">
    <source>
        <dbReference type="Google" id="ProtNLM"/>
    </source>
</evidence>
<organism evidence="2">
    <name type="scientific">Octopus bimaculoides</name>
    <name type="common">California two-spotted octopus</name>
    <dbReference type="NCBI Taxonomy" id="37653"/>
    <lineage>
        <taxon>Eukaryota</taxon>
        <taxon>Metazoa</taxon>
        <taxon>Spiralia</taxon>
        <taxon>Lophotrochozoa</taxon>
        <taxon>Mollusca</taxon>
        <taxon>Cephalopoda</taxon>
        <taxon>Coleoidea</taxon>
        <taxon>Octopodiformes</taxon>
        <taxon>Octopoda</taxon>
        <taxon>Incirrata</taxon>
        <taxon>Octopodidae</taxon>
        <taxon>Octopus</taxon>
    </lineage>
</organism>
<feature type="signal peptide" evidence="1">
    <location>
        <begin position="1"/>
        <end position="19"/>
    </location>
</feature>
<accession>A0A0L8HZE1</accession>
<feature type="chain" id="PRO_5005584072" description="Secreted protein" evidence="1">
    <location>
        <begin position="20"/>
        <end position="75"/>
    </location>
</feature>
<evidence type="ECO:0000256" key="1">
    <source>
        <dbReference type="SAM" id="SignalP"/>
    </source>
</evidence>
<reference evidence="2" key="1">
    <citation type="submission" date="2015-07" db="EMBL/GenBank/DDBJ databases">
        <title>MeaNS - Measles Nucleotide Surveillance Program.</title>
        <authorList>
            <person name="Tran T."/>
            <person name="Druce J."/>
        </authorList>
    </citation>
    <scope>NUCLEOTIDE SEQUENCE</scope>
    <source>
        <strain evidence="2">UCB-OBI-ISO-001</strain>
        <tissue evidence="2">Gonad</tissue>
    </source>
</reference>
<protein>
    <recommendedName>
        <fullName evidence="3">Secreted protein</fullName>
    </recommendedName>
</protein>
<keyword evidence="1" id="KW-0732">Signal</keyword>
<proteinExistence type="predicted"/>
<sequence length="75" mass="8857">MNSYQVSFVWLLICQAIQCKYHVIFKGRKYQCKSLELFSRNYFSSSLRTMNCSSVCSDVNLCSYLYSLMDLKKKN</sequence>